<feature type="compositionally biased region" description="Low complexity" evidence="1">
    <location>
        <begin position="93"/>
        <end position="127"/>
    </location>
</feature>
<evidence type="ECO:0000313" key="4">
    <source>
        <dbReference type="EMBL" id="RKF21244.1"/>
    </source>
</evidence>
<reference evidence="4 5" key="1">
    <citation type="submission" date="2018-09" db="EMBL/GenBank/DDBJ databases">
        <title>Altererythrobacter spongiae sp. nov., isolated from a marine sponge.</title>
        <authorList>
            <person name="Zhuang L."/>
            <person name="Luo L."/>
        </authorList>
    </citation>
    <scope>NUCLEOTIDE SEQUENCE [LARGE SCALE GENOMIC DNA]</scope>
    <source>
        <strain evidence="4 5">HN-Y73</strain>
    </source>
</reference>
<feature type="compositionally biased region" description="Polar residues" evidence="1">
    <location>
        <begin position="82"/>
        <end position="92"/>
    </location>
</feature>
<keyword evidence="2" id="KW-0812">Transmembrane</keyword>
<feature type="compositionally biased region" description="Low complexity" evidence="1">
    <location>
        <begin position="150"/>
        <end position="160"/>
    </location>
</feature>
<dbReference type="AlphaFoldDB" id="A0A420EKW1"/>
<protein>
    <recommendedName>
        <fullName evidence="6">LPXTG cell wall anchor domain-containing protein</fullName>
    </recommendedName>
</protein>
<organism evidence="4 5">
    <name type="scientific">Altericroceibacterium spongiae</name>
    <dbReference type="NCBI Taxonomy" id="2320269"/>
    <lineage>
        <taxon>Bacteria</taxon>
        <taxon>Pseudomonadati</taxon>
        <taxon>Pseudomonadota</taxon>
        <taxon>Alphaproteobacteria</taxon>
        <taxon>Sphingomonadales</taxon>
        <taxon>Erythrobacteraceae</taxon>
        <taxon>Altericroceibacterium</taxon>
    </lineage>
</organism>
<name>A0A420EKW1_9SPHN</name>
<sequence>MTIRHLILTGLALLIAAPVSANPNSITGFQLPPSSDETPEVQGPVVEDEPAPTTPRNAPAREPEPAPEPQEDSSPRPAVTPQPKQTPRATQIPTPEVQVPAPVPQTQAQPPRSTPSPTQQSSEPATTAESNAASAPEQAPTTTEHEGTVEPAAPETAAAPAPEPAVNKEPGETAFWPWLIGFLVLVVGAAGGFVWWKRHSALRKPKRIEPPIVSPVAKPAPSQPIRQPEPPPVPVEPASSSEEIEKEDNTEASQQGPLRIALDVRELSLTLLNATLSYRLMLSNNGEGPLRDLALSGDLIAAHASLTREEQLASELHTMEELERIDYLAPGSNYVFNGEFRLPFGHIRPIRQGNASLFVPLARFRVSAEGLPKTLIQTSLVGLRPARSGGGLQPFRLDQGPRVYTELSQRAFA</sequence>
<comment type="caution">
    <text evidence="4">The sequence shown here is derived from an EMBL/GenBank/DDBJ whole genome shotgun (WGS) entry which is preliminary data.</text>
</comment>
<evidence type="ECO:0000256" key="1">
    <source>
        <dbReference type="SAM" id="MobiDB-lite"/>
    </source>
</evidence>
<keyword evidence="5" id="KW-1185">Reference proteome</keyword>
<evidence type="ECO:0000313" key="5">
    <source>
        <dbReference type="Proteomes" id="UP000284395"/>
    </source>
</evidence>
<evidence type="ECO:0000256" key="3">
    <source>
        <dbReference type="SAM" id="SignalP"/>
    </source>
</evidence>
<dbReference type="PRINTS" id="PR01217">
    <property type="entry name" value="PRICHEXTENSN"/>
</dbReference>
<dbReference type="RefSeq" id="WP_120324742.1">
    <property type="nucleotide sequence ID" value="NZ_RAPF01000004.1"/>
</dbReference>
<keyword evidence="3" id="KW-0732">Signal</keyword>
<proteinExistence type="predicted"/>
<keyword evidence="2" id="KW-1133">Transmembrane helix</keyword>
<evidence type="ECO:0008006" key="6">
    <source>
        <dbReference type="Google" id="ProtNLM"/>
    </source>
</evidence>
<feature type="compositionally biased region" description="Polar residues" evidence="1">
    <location>
        <begin position="22"/>
        <end position="36"/>
    </location>
</feature>
<feature type="transmembrane region" description="Helical" evidence="2">
    <location>
        <begin position="175"/>
        <end position="196"/>
    </location>
</feature>
<dbReference type="Proteomes" id="UP000284395">
    <property type="component" value="Unassembled WGS sequence"/>
</dbReference>
<gene>
    <name evidence="4" type="ORF">D6851_10095</name>
</gene>
<dbReference type="OrthoDB" id="7499632at2"/>
<dbReference type="EMBL" id="RAPF01000004">
    <property type="protein sequence ID" value="RKF21244.1"/>
    <property type="molecule type" value="Genomic_DNA"/>
</dbReference>
<keyword evidence="2" id="KW-0472">Membrane</keyword>
<feature type="signal peptide" evidence="3">
    <location>
        <begin position="1"/>
        <end position="21"/>
    </location>
</feature>
<feature type="region of interest" description="Disordered" evidence="1">
    <location>
        <begin position="211"/>
        <end position="256"/>
    </location>
</feature>
<evidence type="ECO:0000256" key="2">
    <source>
        <dbReference type="SAM" id="Phobius"/>
    </source>
</evidence>
<accession>A0A420EKW1</accession>
<feature type="region of interest" description="Disordered" evidence="1">
    <location>
        <begin position="22"/>
        <end position="169"/>
    </location>
</feature>
<feature type="chain" id="PRO_5019425322" description="LPXTG cell wall anchor domain-containing protein" evidence="3">
    <location>
        <begin position="22"/>
        <end position="413"/>
    </location>
</feature>